<proteinExistence type="predicted"/>
<dbReference type="Proteomes" id="UP001346149">
    <property type="component" value="Unassembled WGS sequence"/>
</dbReference>
<name>A0AAN7LLN7_TRANT</name>
<keyword evidence="8" id="KW-1185">Reference proteome</keyword>
<dbReference type="PANTHER" id="PTHR13902">
    <property type="entry name" value="SERINE/THREONINE-PROTEIN KINASE WNK WITH NO LYSINE -RELATED"/>
    <property type="match status" value="1"/>
</dbReference>
<dbReference type="InterPro" id="IPR001245">
    <property type="entry name" value="Ser-Thr/Tyr_kinase_cat_dom"/>
</dbReference>
<reference evidence="7 8" key="1">
    <citation type="journal article" date="2023" name="Hortic Res">
        <title>Pangenome of water caltrop reveals structural variations and asymmetric subgenome divergence after allopolyploidization.</title>
        <authorList>
            <person name="Zhang X."/>
            <person name="Chen Y."/>
            <person name="Wang L."/>
            <person name="Yuan Y."/>
            <person name="Fang M."/>
            <person name="Shi L."/>
            <person name="Lu R."/>
            <person name="Comes H.P."/>
            <person name="Ma Y."/>
            <person name="Chen Y."/>
            <person name="Huang G."/>
            <person name="Zhou Y."/>
            <person name="Zheng Z."/>
            <person name="Qiu Y."/>
        </authorList>
    </citation>
    <scope>NUCLEOTIDE SEQUENCE [LARGE SCALE GENOMIC DNA]</scope>
    <source>
        <strain evidence="7">F231</strain>
    </source>
</reference>
<comment type="catalytic activity">
    <reaction evidence="4">
        <text>L-threonyl-[protein] + ATP = O-phospho-L-threonyl-[protein] + ADP + H(+)</text>
        <dbReference type="Rhea" id="RHEA:46608"/>
        <dbReference type="Rhea" id="RHEA-COMP:11060"/>
        <dbReference type="Rhea" id="RHEA-COMP:11605"/>
        <dbReference type="ChEBI" id="CHEBI:15378"/>
        <dbReference type="ChEBI" id="CHEBI:30013"/>
        <dbReference type="ChEBI" id="CHEBI:30616"/>
        <dbReference type="ChEBI" id="CHEBI:61977"/>
        <dbReference type="ChEBI" id="CHEBI:456216"/>
        <dbReference type="EC" id="2.7.11.1"/>
    </reaction>
</comment>
<dbReference type="GO" id="GO:0005524">
    <property type="term" value="F:ATP binding"/>
    <property type="evidence" value="ECO:0007669"/>
    <property type="project" value="InterPro"/>
</dbReference>
<evidence type="ECO:0000256" key="3">
    <source>
        <dbReference type="ARBA" id="ARBA00022777"/>
    </source>
</evidence>
<comment type="caution">
    <text evidence="7">The sequence shown here is derived from an EMBL/GenBank/DDBJ whole genome shotgun (WGS) entry which is preliminary data.</text>
</comment>
<dbReference type="GO" id="GO:0004674">
    <property type="term" value="F:protein serine/threonine kinase activity"/>
    <property type="evidence" value="ECO:0007669"/>
    <property type="project" value="UniProtKB-KW"/>
</dbReference>
<evidence type="ECO:0000313" key="7">
    <source>
        <dbReference type="EMBL" id="KAK4790873.1"/>
    </source>
</evidence>
<dbReference type="Gene3D" id="1.10.510.10">
    <property type="entry name" value="Transferase(Phosphotransferase) domain 1"/>
    <property type="match status" value="1"/>
</dbReference>
<dbReference type="EMBL" id="JAXQNO010000009">
    <property type="protein sequence ID" value="KAK4790873.1"/>
    <property type="molecule type" value="Genomic_DNA"/>
</dbReference>
<dbReference type="InterPro" id="IPR000719">
    <property type="entry name" value="Prot_kinase_dom"/>
</dbReference>
<dbReference type="Pfam" id="PF07714">
    <property type="entry name" value="PK_Tyr_Ser-Thr"/>
    <property type="match status" value="1"/>
</dbReference>
<feature type="domain" description="Protein kinase" evidence="6">
    <location>
        <begin position="1"/>
        <end position="93"/>
    </location>
</feature>
<evidence type="ECO:0000256" key="2">
    <source>
        <dbReference type="ARBA" id="ARBA00022527"/>
    </source>
</evidence>
<evidence type="ECO:0000313" key="8">
    <source>
        <dbReference type="Proteomes" id="UP001346149"/>
    </source>
</evidence>
<gene>
    <name evidence="7" type="ORF">SAY86_031286</name>
</gene>
<comment type="catalytic activity">
    <reaction evidence="5">
        <text>L-seryl-[protein] + ATP = O-phospho-L-seryl-[protein] + ADP + H(+)</text>
        <dbReference type="Rhea" id="RHEA:17989"/>
        <dbReference type="Rhea" id="RHEA-COMP:9863"/>
        <dbReference type="Rhea" id="RHEA-COMP:11604"/>
        <dbReference type="ChEBI" id="CHEBI:15378"/>
        <dbReference type="ChEBI" id="CHEBI:29999"/>
        <dbReference type="ChEBI" id="CHEBI:30616"/>
        <dbReference type="ChEBI" id="CHEBI:83421"/>
        <dbReference type="ChEBI" id="CHEBI:456216"/>
        <dbReference type="EC" id="2.7.11.1"/>
    </reaction>
</comment>
<evidence type="ECO:0000256" key="4">
    <source>
        <dbReference type="ARBA" id="ARBA00047899"/>
    </source>
</evidence>
<accession>A0AAN7LLN7</accession>
<dbReference type="EC" id="2.7.11.1" evidence="1"/>
<dbReference type="PROSITE" id="PS50011">
    <property type="entry name" value="PROTEIN_KINASE_DOM"/>
    <property type="match status" value="1"/>
</dbReference>
<organism evidence="7 8">
    <name type="scientific">Trapa natans</name>
    <name type="common">Water chestnut</name>
    <dbReference type="NCBI Taxonomy" id="22666"/>
    <lineage>
        <taxon>Eukaryota</taxon>
        <taxon>Viridiplantae</taxon>
        <taxon>Streptophyta</taxon>
        <taxon>Embryophyta</taxon>
        <taxon>Tracheophyta</taxon>
        <taxon>Spermatophyta</taxon>
        <taxon>Magnoliopsida</taxon>
        <taxon>eudicotyledons</taxon>
        <taxon>Gunneridae</taxon>
        <taxon>Pentapetalae</taxon>
        <taxon>rosids</taxon>
        <taxon>malvids</taxon>
        <taxon>Myrtales</taxon>
        <taxon>Lythraceae</taxon>
        <taxon>Trapa</taxon>
    </lineage>
</organism>
<dbReference type="InterPro" id="IPR050588">
    <property type="entry name" value="WNK_Ser-Thr_kinase"/>
</dbReference>
<sequence length="93" mass="10910">MHIENLREYMKKHRQVSMKALKKWSKQIPKGLNYLHAHEPCIIHRNLNWSSNVFINGNVGQVDVYCPIMTPITRVPSVVRCIEENISGDIRRK</sequence>
<evidence type="ECO:0000256" key="5">
    <source>
        <dbReference type="ARBA" id="ARBA00048679"/>
    </source>
</evidence>
<keyword evidence="2" id="KW-0723">Serine/threonine-protein kinase</keyword>
<evidence type="ECO:0000256" key="1">
    <source>
        <dbReference type="ARBA" id="ARBA00012513"/>
    </source>
</evidence>
<protein>
    <recommendedName>
        <fullName evidence="1">non-specific serine/threonine protein kinase</fullName>
        <ecNumber evidence="1">2.7.11.1</ecNumber>
    </recommendedName>
</protein>
<keyword evidence="3" id="KW-0808">Transferase</keyword>
<dbReference type="SUPFAM" id="SSF56112">
    <property type="entry name" value="Protein kinase-like (PK-like)"/>
    <property type="match status" value="1"/>
</dbReference>
<dbReference type="AlphaFoldDB" id="A0AAN7LLN7"/>
<dbReference type="InterPro" id="IPR011009">
    <property type="entry name" value="Kinase-like_dom_sf"/>
</dbReference>
<keyword evidence="3" id="KW-0418">Kinase</keyword>
<evidence type="ECO:0000259" key="6">
    <source>
        <dbReference type="PROSITE" id="PS50011"/>
    </source>
</evidence>